<name>A0A9E6XQF1_9HEMI</name>
<keyword evidence="1" id="KW-0812">Transmembrane</keyword>
<feature type="transmembrane region" description="Helical" evidence="1">
    <location>
        <begin position="12"/>
        <end position="31"/>
    </location>
</feature>
<geneLocation type="mitochondrion" evidence="2"/>
<dbReference type="GeneID" id="77419769"/>
<keyword evidence="2" id="KW-0496">Mitochondrion</keyword>
<evidence type="ECO:0000256" key="1">
    <source>
        <dbReference type="SAM" id="Phobius"/>
    </source>
</evidence>
<keyword evidence="1" id="KW-0472">Membrane</keyword>
<proteinExistence type="predicted"/>
<protein>
    <submittedName>
        <fullName evidence="2">ATP synthase F0 subunit 8</fullName>
    </submittedName>
</protein>
<dbReference type="AlphaFoldDB" id="A0A9E6XQF1"/>
<dbReference type="EMBL" id="MW284839">
    <property type="protein sequence ID" value="UGN61526.1"/>
    <property type="molecule type" value="Genomic_DNA"/>
</dbReference>
<dbReference type="RefSeq" id="YP_010583080.1">
    <property type="nucleotide sequence ID" value="NC_069176.1"/>
</dbReference>
<accession>A0A9E6XQF1</accession>
<dbReference type="CTD" id="4509"/>
<gene>
    <name evidence="2" type="primary">ATP8</name>
</gene>
<keyword evidence="1" id="KW-1133">Transmembrane helix</keyword>
<evidence type="ECO:0000313" key="2">
    <source>
        <dbReference type="EMBL" id="UGN61526.1"/>
    </source>
</evidence>
<reference evidence="2" key="1">
    <citation type="submission" date="2020-11" db="EMBL/GenBank/DDBJ databases">
        <title>Mitogenomic phylogeny of Typhlocybinae (Hemiptera: Cicadellidae): tribal classification and character evolution.</title>
        <authorList>
            <person name="Yan B."/>
            <person name="Yang M."/>
        </authorList>
    </citation>
    <scope>NUCLEOTIDE SEQUENCE</scope>
</reference>
<sequence>MPQMSPMMWTTLMFMFLISLLMCMYMLYFNYKKLIKFNKKIMKLNMNWSW</sequence>
<organism evidence="2">
    <name type="scientific">Hiratettix distanti</name>
    <dbReference type="NCBI Taxonomy" id="2893146"/>
    <lineage>
        <taxon>Eukaryota</taxon>
        <taxon>Metazoa</taxon>
        <taxon>Ecdysozoa</taxon>
        <taxon>Arthropoda</taxon>
        <taxon>Hexapoda</taxon>
        <taxon>Insecta</taxon>
        <taxon>Pterygota</taxon>
        <taxon>Neoptera</taxon>
        <taxon>Paraneoptera</taxon>
        <taxon>Hemiptera</taxon>
        <taxon>Auchenorrhyncha</taxon>
        <taxon>Membracoidea</taxon>
        <taxon>Cicadellidae</taxon>
        <taxon>Typhlocybinae</taxon>
        <taxon>Typhlocybini</taxon>
        <taxon>Hiratettix</taxon>
    </lineage>
</organism>